<dbReference type="EMBL" id="EAAA01001313">
    <property type="status" value="NOT_ANNOTATED_CDS"/>
    <property type="molecule type" value="Genomic_DNA"/>
</dbReference>
<keyword evidence="7" id="KW-1185">Reference proteome</keyword>
<dbReference type="InterPro" id="IPR040351">
    <property type="entry name" value="RAB3IL/RAB3IP/Sec2"/>
</dbReference>
<keyword evidence="1 3" id="KW-0175">Coiled coil</keyword>
<reference evidence="6" key="3">
    <citation type="submission" date="2025-08" db="UniProtKB">
        <authorList>
            <consortium name="Ensembl"/>
        </authorList>
    </citation>
    <scope>IDENTIFICATION</scope>
</reference>
<dbReference type="Ensembl" id="ENSCINT00000004792.3">
    <property type="protein sequence ID" value="ENSCINP00000004792.3"/>
    <property type="gene ID" value="ENSCING00000002358.3"/>
</dbReference>
<evidence type="ECO:0000313" key="6">
    <source>
        <dbReference type="Ensembl" id="ENSCINP00000004792.3"/>
    </source>
</evidence>
<evidence type="ECO:0000256" key="4">
    <source>
        <dbReference type="SAM" id="MobiDB-lite"/>
    </source>
</evidence>
<evidence type="ECO:0000256" key="2">
    <source>
        <dbReference type="ARBA" id="ARBA00025794"/>
    </source>
</evidence>
<dbReference type="GO" id="GO:0005085">
    <property type="term" value="F:guanyl-nucleotide exchange factor activity"/>
    <property type="evidence" value="ECO:0007669"/>
    <property type="project" value="InterPro"/>
</dbReference>
<protein>
    <recommendedName>
        <fullName evidence="5">GDP/GTP exchange factor Sec2 N-terminal domain-containing protein</fullName>
    </recommendedName>
</protein>
<dbReference type="Pfam" id="PF06428">
    <property type="entry name" value="Sec2p"/>
    <property type="match status" value="1"/>
</dbReference>
<dbReference type="InterPro" id="IPR009449">
    <property type="entry name" value="Sec2_N"/>
</dbReference>
<feature type="coiled-coil region" evidence="3">
    <location>
        <begin position="46"/>
        <end position="130"/>
    </location>
</feature>
<sequence>MTTVAATCEVQTNELHDDSSSSETNSLDSINGSLNHTTNCRNEAAYIAMEKELDKTKQDLEKKNAECENLQSIRSKVENELEDLTASLFEEANKMVYEANMTRHKAEKKLAEAEGMIEALRLEVDALKSLVLTSTPSNPNPTSHPQLIKKKNASPIRNLKLPKSWSKDKLIQPQLEVPKLDEEIHLKVDDQVKVEVDLTLQAELSMWLAANLSSRETCGCDTPLLYCVDQCVAIAQSLFLKRVSREDIQPCLDFDNVDLAVKVSKCIHTNSLSV</sequence>
<dbReference type="InParanoid" id="F6PJ75"/>
<dbReference type="SUPFAM" id="SSF144284">
    <property type="entry name" value="Sec2 N-terminal region"/>
    <property type="match status" value="1"/>
</dbReference>
<dbReference type="STRING" id="7719.ENSCINP00000004792"/>
<comment type="similarity">
    <text evidence="2">Belongs to the SEC2 family.</text>
</comment>
<feature type="region of interest" description="Disordered" evidence="4">
    <location>
        <begin position="12"/>
        <end position="33"/>
    </location>
</feature>
<accession>F6PJ75</accession>
<evidence type="ECO:0000256" key="1">
    <source>
        <dbReference type="ARBA" id="ARBA00023054"/>
    </source>
</evidence>
<dbReference type="PANTHER" id="PTHR14430:SF0">
    <property type="entry name" value="SEC2P DOMAIN-CONTAINING PROTEIN"/>
    <property type="match status" value="1"/>
</dbReference>
<evidence type="ECO:0000313" key="7">
    <source>
        <dbReference type="Proteomes" id="UP000008144"/>
    </source>
</evidence>
<proteinExistence type="inferred from homology"/>
<reference evidence="7" key="1">
    <citation type="journal article" date="2002" name="Science">
        <title>The draft genome of Ciona intestinalis: insights into chordate and vertebrate origins.</title>
        <authorList>
            <person name="Dehal P."/>
            <person name="Satou Y."/>
            <person name="Campbell R.K."/>
            <person name="Chapman J."/>
            <person name="Degnan B."/>
            <person name="De Tomaso A."/>
            <person name="Davidson B."/>
            <person name="Di Gregorio A."/>
            <person name="Gelpke M."/>
            <person name="Goodstein D.M."/>
            <person name="Harafuji N."/>
            <person name="Hastings K.E."/>
            <person name="Ho I."/>
            <person name="Hotta K."/>
            <person name="Huang W."/>
            <person name="Kawashima T."/>
            <person name="Lemaire P."/>
            <person name="Martinez D."/>
            <person name="Meinertzhagen I.A."/>
            <person name="Necula S."/>
            <person name="Nonaka M."/>
            <person name="Putnam N."/>
            <person name="Rash S."/>
            <person name="Saiga H."/>
            <person name="Satake M."/>
            <person name="Terry A."/>
            <person name="Yamada L."/>
            <person name="Wang H.G."/>
            <person name="Awazu S."/>
            <person name="Azumi K."/>
            <person name="Boore J."/>
            <person name="Branno M."/>
            <person name="Chin-Bow S."/>
            <person name="DeSantis R."/>
            <person name="Doyle S."/>
            <person name="Francino P."/>
            <person name="Keys D.N."/>
            <person name="Haga S."/>
            <person name="Hayashi H."/>
            <person name="Hino K."/>
            <person name="Imai K.S."/>
            <person name="Inaba K."/>
            <person name="Kano S."/>
            <person name="Kobayashi K."/>
            <person name="Kobayashi M."/>
            <person name="Lee B.I."/>
            <person name="Makabe K.W."/>
            <person name="Manohar C."/>
            <person name="Matassi G."/>
            <person name="Medina M."/>
            <person name="Mochizuki Y."/>
            <person name="Mount S."/>
            <person name="Morishita T."/>
            <person name="Miura S."/>
            <person name="Nakayama A."/>
            <person name="Nishizaka S."/>
            <person name="Nomoto H."/>
            <person name="Ohta F."/>
            <person name="Oishi K."/>
            <person name="Rigoutsos I."/>
            <person name="Sano M."/>
            <person name="Sasaki A."/>
            <person name="Sasakura Y."/>
            <person name="Shoguchi E."/>
            <person name="Shin-i T."/>
            <person name="Spagnuolo A."/>
            <person name="Stainier D."/>
            <person name="Suzuki M.M."/>
            <person name="Tassy O."/>
            <person name="Takatori N."/>
            <person name="Tokuoka M."/>
            <person name="Yagi K."/>
            <person name="Yoshizaki F."/>
            <person name="Wada S."/>
            <person name="Zhang C."/>
            <person name="Hyatt P.D."/>
            <person name="Larimer F."/>
            <person name="Detter C."/>
            <person name="Doggett N."/>
            <person name="Glavina T."/>
            <person name="Hawkins T."/>
            <person name="Richardson P."/>
            <person name="Lucas S."/>
            <person name="Kohara Y."/>
            <person name="Levine M."/>
            <person name="Satoh N."/>
            <person name="Rokhsar D.S."/>
        </authorList>
    </citation>
    <scope>NUCLEOTIDE SEQUENCE [LARGE SCALE GENOMIC DNA]</scope>
</reference>
<evidence type="ECO:0000259" key="5">
    <source>
        <dbReference type="Pfam" id="PF06428"/>
    </source>
</evidence>
<feature type="domain" description="GDP/GTP exchange factor Sec2 N-terminal" evidence="5">
    <location>
        <begin position="18"/>
        <end position="117"/>
    </location>
</feature>
<name>F6PJ75_CIOIN</name>
<dbReference type="HOGENOM" id="CLU_038204_1_0_1"/>
<reference evidence="6" key="4">
    <citation type="submission" date="2025-09" db="UniProtKB">
        <authorList>
            <consortium name="Ensembl"/>
        </authorList>
    </citation>
    <scope>IDENTIFICATION</scope>
</reference>
<dbReference type="Gene3D" id="1.20.5.4880">
    <property type="match status" value="1"/>
</dbReference>
<dbReference type="Proteomes" id="UP000008144">
    <property type="component" value="Chromosome 14"/>
</dbReference>
<dbReference type="Pfam" id="PF25555">
    <property type="entry name" value="RAB3A-like_C"/>
    <property type="match status" value="1"/>
</dbReference>
<evidence type="ECO:0000256" key="3">
    <source>
        <dbReference type="SAM" id="Coils"/>
    </source>
</evidence>
<dbReference type="AlphaFoldDB" id="F6PJ75"/>
<dbReference type="PANTHER" id="PTHR14430">
    <property type="entry name" value="RABIN3-RELATED"/>
    <property type="match status" value="1"/>
</dbReference>
<dbReference type="GeneTree" id="ENSGT00940000159102"/>
<organism evidence="6 7">
    <name type="scientific">Ciona intestinalis</name>
    <name type="common">Transparent sea squirt</name>
    <name type="synonym">Ascidia intestinalis</name>
    <dbReference type="NCBI Taxonomy" id="7719"/>
    <lineage>
        <taxon>Eukaryota</taxon>
        <taxon>Metazoa</taxon>
        <taxon>Chordata</taxon>
        <taxon>Tunicata</taxon>
        <taxon>Ascidiacea</taxon>
        <taxon>Phlebobranchia</taxon>
        <taxon>Cionidae</taxon>
        <taxon>Ciona</taxon>
    </lineage>
</organism>
<reference evidence="6" key="2">
    <citation type="journal article" date="2008" name="Genome Biol.">
        <title>Improved genome assembly and evidence-based global gene model set for the chordate Ciona intestinalis: new insight into intron and operon populations.</title>
        <authorList>
            <person name="Satou Y."/>
            <person name="Mineta K."/>
            <person name="Ogasawara M."/>
            <person name="Sasakura Y."/>
            <person name="Shoguchi E."/>
            <person name="Ueno K."/>
            <person name="Yamada L."/>
            <person name="Matsumoto J."/>
            <person name="Wasserscheid J."/>
            <person name="Dewar K."/>
            <person name="Wiley G.B."/>
            <person name="Macmil S.L."/>
            <person name="Roe B.A."/>
            <person name="Zeller R.W."/>
            <person name="Hastings K.E."/>
            <person name="Lemaire P."/>
            <person name="Lindquist E."/>
            <person name="Endo T."/>
            <person name="Hotta K."/>
            <person name="Inaba K."/>
        </authorList>
    </citation>
    <scope>NUCLEOTIDE SEQUENCE [LARGE SCALE GENOMIC DNA]</scope>
    <source>
        <strain evidence="6">wild type</strain>
    </source>
</reference>